<feature type="domain" description="DUF6788" evidence="2">
    <location>
        <begin position="19"/>
        <end position="65"/>
    </location>
</feature>
<dbReference type="InterPro" id="IPR046738">
    <property type="entry name" value="DUF6788"/>
</dbReference>
<keyword evidence="1" id="KW-0175">Coiled coil</keyword>
<gene>
    <name evidence="3" type="ORF">COY52_12775</name>
</gene>
<accession>A0A2M7S477</accession>
<evidence type="ECO:0000313" key="4">
    <source>
        <dbReference type="Proteomes" id="UP000229307"/>
    </source>
</evidence>
<dbReference type="EMBL" id="PFMR01000357">
    <property type="protein sequence ID" value="PIZ14391.1"/>
    <property type="molecule type" value="Genomic_DNA"/>
</dbReference>
<sequence length="104" mass="12331">MRVLTGILQESKEYYIAIQKELNKRIGSLPKGSVKKRNIYGRTYYYLQLRNGEKVVHKYLGKEKPVLIEKDLKKRKLMLQQLKEAKQALEIIRRSEGKRNARAR</sequence>
<evidence type="ECO:0000259" key="2">
    <source>
        <dbReference type="Pfam" id="PF20586"/>
    </source>
</evidence>
<evidence type="ECO:0000256" key="1">
    <source>
        <dbReference type="SAM" id="Coils"/>
    </source>
</evidence>
<proteinExistence type="predicted"/>
<feature type="coiled-coil region" evidence="1">
    <location>
        <begin position="68"/>
        <end position="95"/>
    </location>
</feature>
<name>A0A2M7S477_9BACT</name>
<dbReference type="AlphaFoldDB" id="A0A2M7S477"/>
<comment type="caution">
    <text evidence="3">The sequence shown here is derived from an EMBL/GenBank/DDBJ whole genome shotgun (WGS) entry which is preliminary data.</text>
</comment>
<dbReference type="Proteomes" id="UP000229307">
    <property type="component" value="Unassembled WGS sequence"/>
</dbReference>
<reference evidence="4" key="1">
    <citation type="submission" date="2017-09" db="EMBL/GenBank/DDBJ databases">
        <title>Depth-based differentiation of microbial function through sediment-hosted aquifers and enrichment of novel symbionts in the deep terrestrial subsurface.</title>
        <authorList>
            <person name="Probst A.J."/>
            <person name="Ladd B."/>
            <person name="Jarett J.K."/>
            <person name="Geller-Mcgrath D.E."/>
            <person name="Sieber C.M.K."/>
            <person name="Emerson J.B."/>
            <person name="Anantharaman K."/>
            <person name="Thomas B.C."/>
            <person name="Malmstrom R."/>
            <person name="Stieglmeier M."/>
            <person name="Klingl A."/>
            <person name="Woyke T."/>
            <person name="Ryan C.M."/>
            <person name="Banfield J.F."/>
        </authorList>
    </citation>
    <scope>NUCLEOTIDE SEQUENCE [LARGE SCALE GENOMIC DNA]</scope>
</reference>
<evidence type="ECO:0000313" key="3">
    <source>
        <dbReference type="EMBL" id="PIZ14391.1"/>
    </source>
</evidence>
<dbReference type="Pfam" id="PF20586">
    <property type="entry name" value="DUF6788"/>
    <property type="match status" value="1"/>
</dbReference>
<protein>
    <recommendedName>
        <fullName evidence="2">DUF6788 domain-containing protein</fullName>
    </recommendedName>
</protein>
<organism evidence="3 4">
    <name type="scientific">Candidatus Desantisbacteria bacterium CG_4_10_14_0_8_um_filter_48_22</name>
    <dbReference type="NCBI Taxonomy" id="1974543"/>
    <lineage>
        <taxon>Bacteria</taxon>
        <taxon>Candidatus Desantisiibacteriota</taxon>
    </lineage>
</organism>